<accession>A0A6A6UP34</accession>
<dbReference type="Proteomes" id="UP000799302">
    <property type="component" value="Unassembled WGS sequence"/>
</dbReference>
<organism evidence="1 2">
    <name type="scientific">Microthyrium microscopicum</name>
    <dbReference type="NCBI Taxonomy" id="703497"/>
    <lineage>
        <taxon>Eukaryota</taxon>
        <taxon>Fungi</taxon>
        <taxon>Dikarya</taxon>
        <taxon>Ascomycota</taxon>
        <taxon>Pezizomycotina</taxon>
        <taxon>Dothideomycetes</taxon>
        <taxon>Dothideomycetes incertae sedis</taxon>
        <taxon>Microthyriales</taxon>
        <taxon>Microthyriaceae</taxon>
        <taxon>Microthyrium</taxon>
    </lineage>
</organism>
<dbReference type="EMBL" id="MU004230">
    <property type="protein sequence ID" value="KAF2674002.1"/>
    <property type="molecule type" value="Genomic_DNA"/>
</dbReference>
<dbReference type="AlphaFoldDB" id="A0A6A6UP34"/>
<protein>
    <submittedName>
        <fullName evidence="1">Uncharacterized protein</fullName>
    </submittedName>
</protein>
<evidence type="ECO:0000313" key="2">
    <source>
        <dbReference type="Proteomes" id="UP000799302"/>
    </source>
</evidence>
<name>A0A6A6UP34_9PEZI</name>
<proteinExistence type="predicted"/>
<gene>
    <name evidence="1" type="ORF">BT63DRAFT_419322</name>
</gene>
<evidence type="ECO:0000313" key="1">
    <source>
        <dbReference type="EMBL" id="KAF2674002.1"/>
    </source>
</evidence>
<sequence length="193" mass="22208">MGGYPIDYSSITPMGGYAIDYLVESGYMAYPWTHTLLANVLHRQRSTLRELRVEQLATQDGLDSFSLHDFINLETFQCCIQGRPNPEEASRIWATPTLKTLVLEYTDHDSQHGKYYFFLPNDIEWLDDFARSVVKKSKYMDAGLECIEISPTEESHWNPWSGLDGRQTALIFENAKLAVEKHGIKFKYLQCTV</sequence>
<keyword evidence="2" id="KW-1185">Reference proteome</keyword>
<reference evidence="1" key="1">
    <citation type="journal article" date="2020" name="Stud. Mycol.">
        <title>101 Dothideomycetes genomes: a test case for predicting lifestyles and emergence of pathogens.</title>
        <authorList>
            <person name="Haridas S."/>
            <person name="Albert R."/>
            <person name="Binder M."/>
            <person name="Bloem J."/>
            <person name="Labutti K."/>
            <person name="Salamov A."/>
            <person name="Andreopoulos B."/>
            <person name="Baker S."/>
            <person name="Barry K."/>
            <person name="Bills G."/>
            <person name="Bluhm B."/>
            <person name="Cannon C."/>
            <person name="Castanera R."/>
            <person name="Culley D."/>
            <person name="Daum C."/>
            <person name="Ezra D."/>
            <person name="Gonzalez J."/>
            <person name="Henrissat B."/>
            <person name="Kuo A."/>
            <person name="Liang C."/>
            <person name="Lipzen A."/>
            <person name="Lutzoni F."/>
            <person name="Magnuson J."/>
            <person name="Mondo S."/>
            <person name="Nolan M."/>
            <person name="Ohm R."/>
            <person name="Pangilinan J."/>
            <person name="Park H.-J."/>
            <person name="Ramirez L."/>
            <person name="Alfaro M."/>
            <person name="Sun H."/>
            <person name="Tritt A."/>
            <person name="Yoshinaga Y."/>
            <person name="Zwiers L.-H."/>
            <person name="Turgeon B."/>
            <person name="Goodwin S."/>
            <person name="Spatafora J."/>
            <person name="Crous P."/>
            <person name="Grigoriev I."/>
        </authorList>
    </citation>
    <scope>NUCLEOTIDE SEQUENCE</scope>
    <source>
        <strain evidence="1">CBS 115976</strain>
    </source>
</reference>